<dbReference type="InterPro" id="IPR013658">
    <property type="entry name" value="SGL"/>
</dbReference>
<keyword evidence="3" id="KW-0862">Zinc</keyword>
<dbReference type="Gene3D" id="2.120.10.30">
    <property type="entry name" value="TolB, C-terminal domain"/>
    <property type="match status" value="1"/>
</dbReference>
<comment type="similarity">
    <text evidence="1">Belongs to the SMP-30/CGR1 family.</text>
</comment>
<evidence type="ECO:0000256" key="1">
    <source>
        <dbReference type="ARBA" id="ARBA00008853"/>
    </source>
</evidence>
<evidence type="ECO:0000259" key="4">
    <source>
        <dbReference type="Pfam" id="PF08450"/>
    </source>
</evidence>
<dbReference type="InterPro" id="IPR011042">
    <property type="entry name" value="6-blade_b-propeller_TolB-like"/>
</dbReference>
<name>A0A1M5QKM6_9BURK</name>
<dbReference type="GO" id="GO:0019853">
    <property type="term" value="P:L-ascorbic acid biosynthetic process"/>
    <property type="evidence" value="ECO:0007669"/>
    <property type="project" value="TreeGrafter"/>
</dbReference>
<keyword evidence="3" id="KW-0479">Metal-binding</keyword>
<evidence type="ECO:0000313" key="6">
    <source>
        <dbReference type="Proteomes" id="UP000184226"/>
    </source>
</evidence>
<feature type="binding site" evidence="3">
    <location>
        <position position="149"/>
    </location>
    <ligand>
        <name>a divalent metal cation</name>
        <dbReference type="ChEBI" id="CHEBI:60240"/>
    </ligand>
</feature>
<evidence type="ECO:0000256" key="2">
    <source>
        <dbReference type="PIRSR" id="PIRSR605511-1"/>
    </source>
</evidence>
<organism evidence="5 6">
    <name type="scientific">Pollutimonas bauzanensis</name>
    <dbReference type="NCBI Taxonomy" id="658167"/>
    <lineage>
        <taxon>Bacteria</taxon>
        <taxon>Pseudomonadati</taxon>
        <taxon>Pseudomonadota</taxon>
        <taxon>Betaproteobacteria</taxon>
        <taxon>Burkholderiales</taxon>
        <taxon>Alcaligenaceae</taxon>
        <taxon>Pollutimonas</taxon>
    </lineage>
</organism>
<keyword evidence="6" id="KW-1185">Reference proteome</keyword>
<dbReference type="EMBL" id="FQXE01000002">
    <property type="protein sequence ID" value="SHH14662.1"/>
    <property type="molecule type" value="Genomic_DNA"/>
</dbReference>
<dbReference type="GO" id="GO:0005509">
    <property type="term" value="F:calcium ion binding"/>
    <property type="evidence" value="ECO:0007669"/>
    <property type="project" value="TreeGrafter"/>
</dbReference>
<feature type="domain" description="SMP-30/Gluconolactonase/LRE-like region" evidence="4">
    <location>
        <begin position="10"/>
        <end position="253"/>
    </location>
</feature>
<dbReference type="STRING" id="658167.SAMN04488135_102309"/>
<feature type="binding site" evidence="3">
    <location>
        <position position="196"/>
    </location>
    <ligand>
        <name>a divalent metal cation</name>
        <dbReference type="ChEBI" id="CHEBI:60240"/>
    </ligand>
</feature>
<reference evidence="5 6" key="1">
    <citation type="submission" date="2016-11" db="EMBL/GenBank/DDBJ databases">
        <authorList>
            <person name="Jaros S."/>
            <person name="Januszkiewicz K."/>
            <person name="Wedrychowicz H."/>
        </authorList>
    </citation>
    <scope>NUCLEOTIDE SEQUENCE [LARGE SCALE GENOMIC DNA]</scope>
    <source>
        <strain evidence="5 6">CGMCC 1.10190</strain>
    </source>
</reference>
<evidence type="ECO:0000256" key="3">
    <source>
        <dbReference type="PIRSR" id="PIRSR605511-2"/>
    </source>
</evidence>
<feature type="binding site" evidence="3">
    <location>
        <position position="10"/>
    </location>
    <ligand>
        <name>a divalent metal cation</name>
        <dbReference type="ChEBI" id="CHEBI:60240"/>
    </ligand>
</feature>
<proteinExistence type="inferred from homology"/>
<evidence type="ECO:0000313" key="5">
    <source>
        <dbReference type="EMBL" id="SHH14662.1"/>
    </source>
</evidence>
<feature type="binding site" evidence="3">
    <location>
        <position position="97"/>
    </location>
    <ligand>
        <name>substrate</name>
    </ligand>
</feature>
<dbReference type="PANTHER" id="PTHR10907:SF47">
    <property type="entry name" value="REGUCALCIN"/>
    <property type="match status" value="1"/>
</dbReference>
<dbReference type="SUPFAM" id="SSF63829">
    <property type="entry name" value="Calcium-dependent phosphotriesterase"/>
    <property type="match status" value="1"/>
</dbReference>
<protein>
    <submittedName>
        <fullName evidence="5">Gluconolactonase</fullName>
    </submittedName>
</protein>
<gene>
    <name evidence="5" type="ORF">SAMN04488135_102309</name>
</gene>
<accession>A0A1M5QKM6</accession>
<feature type="active site" description="Proton donor/acceptor" evidence="2">
    <location>
        <position position="196"/>
    </location>
</feature>
<dbReference type="GO" id="GO:0004341">
    <property type="term" value="F:gluconolactonase activity"/>
    <property type="evidence" value="ECO:0007669"/>
    <property type="project" value="TreeGrafter"/>
</dbReference>
<dbReference type="PRINTS" id="PR01790">
    <property type="entry name" value="SMP30FAMILY"/>
</dbReference>
<dbReference type="Pfam" id="PF08450">
    <property type="entry name" value="SGL"/>
    <property type="match status" value="1"/>
</dbReference>
<comment type="cofactor">
    <cofactor evidence="3">
        <name>Zn(2+)</name>
        <dbReference type="ChEBI" id="CHEBI:29105"/>
    </cofactor>
    <text evidence="3">Binds 1 divalent metal cation per subunit.</text>
</comment>
<dbReference type="Proteomes" id="UP000184226">
    <property type="component" value="Unassembled WGS sequence"/>
</dbReference>
<sequence length="291" mass="31002">MISQGHGLLEAPVFDQDHGLLYTDAEIGGVWQFDALRTPKLLVPHRRGIGGMAIHASGGVIVSGRNVAYKRFIDEAPDEPTIVLLENDPANGHQGYNDLVTDHCGRLYVGSLAFVPMLGQLESTEAGSLYLIDLNGEIKEVAQGIRLSNGLGFSPDGTQLYHSDSIAHSVYVYDVAPDGALAGRRNFVTPAEGMPDGLAVAQDGSVWVALVHAGLVVAYDARGKEICRIRLSTPMVTSVCFGDADYKSLYIVSGAQGAPEALGGCIYRIRTNVPGLARPLARVALQSVPHK</sequence>
<dbReference type="InterPro" id="IPR005511">
    <property type="entry name" value="SMP-30"/>
</dbReference>
<dbReference type="AlphaFoldDB" id="A0A1M5QKM6"/>
<dbReference type="PANTHER" id="PTHR10907">
    <property type="entry name" value="REGUCALCIN"/>
    <property type="match status" value="1"/>
</dbReference>